<evidence type="ECO:0000313" key="2">
    <source>
        <dbReference type="EMBL" id="KPI88943.1"/>
    </source>
</evidence>
<gene>
    <name evidence="2" type="ORF">ABL78_1909</name>
</gene>
<organism evidence="2 3">
    <name type="scientific">Leptomonas seymouri</name>
    <dbReference type="NCBI Taxonomy" id="5684"/>
    <lineage>
        <taxon>Eukaryota</taxon>
        <taxon>Discoba</taxon>
        <taxon>Euglenozoa</taxon>
        <taxon>Kinetoplastea</taxon>
        <taxon>Metakinetoplastina</taxon>
        <taxon>Trypanosomatida</taxon>
        <taxon>Trypanosomatidae</taxon>
        <taxon>Leishmaniinae</taxon>
        <taxon>Leptomonas</taxon>
    </lineage>
</organism>
<keyword evidence="3" id="KW-1185">Reference proteome</keyword>
<accession>A0A0N1I9W7</accession>
<feature type="compositionally biased region" description="Low complexity" evidence="1">
    <location>
        <begin position="245"/>
        <end position="256"/>
    </location>
</feature>
<dbReference type="OMA" id="TCHIMRR"/>
<dbReference type="OrthoDB" id="241661at2759"/>
<evidence type="ECO:0000313" key="3">
    <source>
        <dbReference type="Proteomes" id="UP000038009"/>
    </source>
</evidence>
<feature type="region of interest" description="Disordered" evidence="1">
    <location>
        <begin position="206"/>
        <end position="256"/>
    </location>
</feature>
<evidence type="ECO:0000256" key="1">
    <source>
        <dbReference type="SAM" id="MobiDB-lite"/>
    </source>
</evidence>
<name>A0A0N1I9W7_LEPSE</name>
<comment type="caution">
    <text evidence="2">The sequence shown here is derived from an EMBL/GenBank/DDBJ whole genome shotgun (WGS) entry which is preliminary data.</text>
</comment>
<feature type="region of interest" description="Disordered" evidence="1">
    <location>
        <begin position="1126"/>
        <end position="1151"/>
    </location>
</feature>
<sequence length="1355" mass="146537">MQVTKGAPILTVQSVVQGLASDSAFLLSLVTTIERTATPEQKAAFVRHFVSLLLLCRDEGIFAGSELLCELLLLELDEAMWHQRDAAAFLCRPSTVVSCLLGQLSLETFTSPEGNLLPRLVASTRVLSAGDDASTTGIATPMGVSLGAWSHHSEDGPLAPAAEPDGMSVYDRFSTSELAGLSSAEQQFFSDVGPSPLLVHSFSSSVGGTGMEGSRPPLQASSASLNQQQQGPRAVSPPYSFNSRGPAALSPAATSSSGLWDSFRYTGDTDTTRDNSSRPATRPAFTGVQMREAIDFFSDASAIADSKSVHGAELALNVVDVRAEAVLALAFQIQEVVAKHISDCPLVLRRAFWLWLRATSGRSGPPESAEVLPERHVTMASSEAHMLPPHPLSSAPAPAKSSLLSPSLSFEFVGMATMVMQHMLTPLLLSIPSFVLPVEEDEASDAYVTTTTRFRFMAKVLQKAAYGVLFDEIAEAGLTPLNRGMRELHRRWVSCFSALADYRNASSMNWCCPLPSPTRGFAVSLAGQAEERAVVLRYFQFLDGFLVPYLQTTVLLRRFSEAIHLPQWLRCTHFGARFARGQMGGRCTATALPPSPQRAGTGSSYAGDRNGNGIAAFAAVTAASSVEKDVSEEEKQLRMGTAVSHVVGGLSTATSTNTTQVVSAFMTNFISFLGTNDAKVTTVVIYEDLLRRYWAQFQQSDKTDGTAAPTERAEAAAVLSFYIYLAVQHNVVSPRFRLVLIPSVSAALRSAGQHAPFSSFAFSTNDTIQWIWQVVEGVPVLYRQHCDGIWSAAIASGNRGLDLEQEKAFASTLPHMPRLTICSSFSELMSCVLKGMSCYIPLSADDYHWMVCEQQQQQKVPSLSAVPFTKVAAHSDAYHRCKEQHNDPVATTSDSSTVSPQHCFSAISSALANTTTLRSLRARWRRPLAVSESLSASGILPLHSTRSLFEVFCTITCRRLWTDGSLQPMTGVSALGALTQPLCSITQLYGMAADVAATLLVAVDATPPPRWLRDLYFSHGSVSVRVCDVEDGSGRVSSTTPIAPGASMAVMQQIEQVHWPLCAWFYPTAEDSDADGEPSSAASLCTQWESLMQHVLFFSSEFDANVPDYNTDSNVAEQILSTRWGLRGGGGGGESATVTPSAPPAGEGKSTSNVTAALTSLHAVPSLRHLSIESLWRLFLFNVRQTCHIMRRTMPRECPFCRMEGAIANVLCGGRTVRRPPTVAVRPGLDEGISTFSDRISQAAADALRSCFPSEVTIVRLIVSVAAYIRNVYTVIERLRESGAVVPASVTPASYKVVVRDGTAQLLYGTAPLTAVQKHLVDLLCFDGDSLMRKAYLPYFENCTWHPYGRLLYDC</sequence>
<protein>
    <submittedName>
        <fullName evidence="2">Uncharacterized protein</fullName>
    </submittedName>
</protein>
<feature type="compositionally biased region" description="Low complexity" evidence="1">
    <location>
        <begin position="218"/>
        <end position="230"/>
    </location>
</feature>
<dbReference type="Proteomes" id="UP000038009">
    <property type="component" value="Unassembled WGS sequence"/>
</dbReference>
<dbReference type="VEuPathDB" id="TriTrypDB:Lsey_0035_0020"/>
<reference evidence="2 3" key="1">
    <citation type="journal article" date="2015" name="PLoS Pathog.">
        <title>Leptomonas seymouri: Adaptations to the Dixenous Life Cycle Analyzed by Genome Sequencing, Transcriptome Profiling and Co-infection with Leishmania donovani.</title>
        <authorList>
            <person name="Kraeva N."/>
            <person name="Butenko A."/>
            <person name="Hlavacova J."/>
            <person name="Kostygov A."/>
            <person name="Myskova J."/>
            <person name="Grybchuk D."/>
            <person name="Lestinova T."/>
            <person name="Votypka J."/>
            <person name="Volf P."/>
            <person name="Opperdoes F."/>
            <person name="Flegontov P."/>
            <person name="Lukes J."/>
            <person name="Yurchenko V."/>
        </authorList>
    </citation>
    <scope>NUCLEOTIDE SEQUENCE [LARGE SCALE GENOMIC DNA]</scope>
    <source>
        <strain evidence="2 3">ATCC 30220</strain>
    </source>
</reference>
<proteinExistence type="predicted"/>
<dbReference type="EMBL" id="LJSK01000035">
    <property type="protein sequence ID" value="KPI88943.1"/>
    <property type="molecule type" value="Genomic_DNA"/>
</dbReference>